<dbReference type="EMBL" id="JH597964">
    <property type="status" value="NOT_ANNOTATED_CDS"/>
    <property type="molecule type" value="Genomic_DNA"/>
</dbReference>
<organism evidence="1 2">
    <name type="scientific">Hyaloperonospora arabidopsidis (strain Emoy2)</name>
    <name type="common">Downy mildew agent</name>
    <name type="synonym">Peronospora arabidopsidis</name>
    <dbReference type="NCBI Taxonomy" id="559515"/>
    <lineage>
        <taxon>Eukaryota</taxon>
        <taxon>Sar</taxon>
        <taxon>Stramenopiles</taxon>
        <taxon>Oomycota</taxon>
        <taxon>Peronosporomycetes</taxon>
        <taxon>Peronosporales</taxon>
        <taxon>Peronosporaceae</taxon>
        <taxon>Hyaloperonospora</taxon>
    </lineage>
</organism>
<protein>
    <submittedName>
        <fullName evidence="1">Uncharacterized protein</fullName>
    </submittedName>
</protein>
<dbReference type="AlphaFoldDB" id="M4BV33"/>
<sequence>MSRLLLKLRRNLRVAARPTTHVTRRWINYGHDMHKVLSLLLFALYLDVGEVLNLRMLRIYDQDMLNGTAKVSVMEYDEGGFVINDVNMRGGIALFSEIAMVKLPTRRLFIHFM</sequence>
<proteinExistence type="predicted"/>
<dbReference type="VEuPathDB" id="FungiDB:HpaG810373"/>
<dbReference type="STRING" id="559515.M4BV33"/>
<name>M4BV33_HYAAE</name>
<dbReference type="HOGENOM" id="CLU_2138288_0_0_1"/>
<keyword evidence="2" id="KW-1185">Reference proteome</keyword>
<dbReference type="InParanoid" id="M4BV33"/>
<evidence type="ECO:0000313" key="1">
    <source>
        <dbReference type="EnsemblProtists" id="HpaP810373"/>
    </source>
</evidence>
<accession>M4BV33</accession>
<reference evidence="1" key="2">
    <citation type="submission" date="2015-06" db="UniProtKB">
        <authorList>
            <consortium name="EnsemblProtists"/>
        </authorList>
    </citation>
    <scope>IDENTIFICATION</scope>
    <source>
        <strain evidence="1">Emoy2</strain>
    </source>
</reference>
<reference evidence="2" key="1">
    <citation type="journal article" date="2010" name="Science">
        <title>Signatures of adaptation to obligate biotrophy in the Hyaloperonospora arabidopsidis genome.</title>
        <authorList>
            <person name="Baxter L."/>
            <person name="Tripathy S."/>
            <person name="Ishaque N."/>
            <person name="Boot N."/>
            <person name="Cabral A."/>
            <person name="Kemen E."/>
            <person name="Thines M."/>
            <person name="Ah-Fong A."/>
            <person name="Anderson R."/>
            <person name="Badejoko W."/>
            <person name="Bittner-Eddy P."/>
            <person name="Boore J.L."/>
            <person name="Chibucos M.C."/>
            <person name="Coates M."/>
            <person name="Dehal P."/>
            <person name="Delehaunty K."/>
            <person name="Dong S."/>
            <person name="Downton P."/>
            <person name="Dumas B."/>
            <person name="Fabro G."/>
            <person name="Fronick C."/>
            <person name="Fuerstenberg S.I."/>
            <person name="Fulton L."/>
            <person name="Gaulin E."/>
            <person name="Govers F."/>
            <person name="Hughes L."/>
            <person name="Humphray S."/>
            <person name="Jiang R.H."/>
            <person name="Judelson H."/>
            <person name="Kamoun S."/>
            <person name="Kyung K."/>
            <person name="Meijer H."/>
            <person name="Minx P."/>
            <person name="Morris P."/>
            <person name="Nelson J."/>
            <person name="Phuntumart V."/>
            <person name="Qutob D."/>
            <person name="Rehmany A."/>
            <person name="Rougon-Cardoso A."/>
            <person name="Ryden P."/>
            <person name="Torto-Alalibo T."/>
            <person name="Studholme D."/>
            <person name="Wang Y."/>
            <person name="Win J."/>
            <person name="Wood J."/>
            <person name="Clifton S.W."/>
            <person name="Rogers J."/>
            <person name="Van den Ackerveken G."/>
            <person name="Jones J.D."/>
            <person name="McDowell J.M."/>
            <person name="Beynon J."/>
            <person name="Tyler B.M."/>
        </authorList>
    </citation>
    <scope>NUCLEOTIDE SEQUENCE [LARGE SCALE GENOMIC DNA]</scope>
    <source>
        <strain evidence="2">Emoy2</strain>
    </source>
</reference>
<dbReference type="EnsemblProtists" id="HpaT810373">
    <property type="protein sequence ID" value="HpaP810373"/>
    <property type="gene ID" value="HpaG810373"/>
</dbReference>
<dbReference type="eggNOG" id="KOG3363">
    <property type="taxonomic scope" value="Eukaryota"/>
</dbReference>
<dbReference type="Proteomes" id="UP000011713">
    <property type="component" value="Unassembled WGS sequence"/>
</dbReference>
<evidence type="ECO:0000313" key="2">
    <source>
        <dbReference type="Proteomes" id="UP000011713"/>
    </source>
</evidence>